<organism evidence="4 5">
    <name type="scientific">Clostridium punense</name>
    <dbReference type="NCBI Taxonomy" id="1054297"/>
    <lineage>
        <taxon>Bacteria</taxon>
        <taxon>Bacillati</taxon>
        <taxon>Bacillota</taxon>
        <taxon>Clostridia</taxon>
        <taxon>Eubacteriales</taxon>
        <taxon>Clostridiaceae</taxon>
        <taxon>Clostridium</taxon>
    </lineage>
</organism>
<dbReference type="InterPro" id="IPR036162">
    <property type="entry name" value="Resolvase-like_N_sf"/>
</dbReference>
<feature type="domain" description="Resolvase/invertase-type recombinase catalytic" evidence="2">
    <location>
        <begin position="6"/>
        <end position="151"/>
    </location>
</feature>
<dbReference type="RefSeq" id="WP_242833393.1">
    <property type="nucleotide sequence ID" value="NZ_JAGGLL010000005.1"/>
</dbReference>
<evidence type="ECO:0000256" key="1">
    <source>
        <dbReference type="SAM" id="Coils"/>
    </source>
</evidence>
<comment type="caution">
    <text evidence="4">The sequence shown here is derived from an EMBL/GenBank/DDBJ whole genome shotgun (WGS) entry which is preliminary data.</text>
</comment>
<sequence length="540" mass="61019">MMIFMKAAIYARKSKVTEKGDSIENQVKLCREYLSHLAVDEIYIYKDEGFSGKNTHRPEFLKMLEDAKNKKFNMLICYKLDRISRNVADFSALASDLENLSISFISVNEQFDTSSAMGRAMMYIASVFSQLERETISSRVKDNMYSLAESGKWLGGTTPTGYKAERIKLKDPSGVNRTFCILVPIPEEVAIINLIYEKYLEFKSINKVEKYLLKADIKTKKNKNWSSNSIGSVLTNPVYVKADKKVVEHLKTRGLKINGKVDSLHGILTYKKRKGKSGSRRVKDTCQWIASVSFHEGIISSSKWLQVQEILASNKAKAPALGSSSEALLTGIINCSHCGSPMRVTYGKKYGDNQKKYYYVCTLKNKWGKTTCNSKNINGLDLDKIIIENLKELTLDKTTIIEELNNYKSQVESSNENMVLKKLNTSLLENNKAIDNLLNNLSLTSDEETVKMILSKVNELKLKNKALQGKIYQLQVEDIEKEIDLDKVHAINLELSSVPNTLTHLSPLEKRRLIQSVVHKIYANGTTGEVLIKLKGVETM</sequence>
<dbReference type="Pfam" id="PF13408">
    <property type="entry name" value="Zn_ribbon_recom"/>
    <property type="match status" value="1"/>
</dbReference>
<evidence type="ECO:0000259" key="2">
    <source>
        <dbReference type="PROSITE" id="PS51736"/>
    </source>
</evidence>
<dbReference type="Pfam" id="PF07508">
    <property type="entry name" value="Recombinase"/>
    <property type="match status" value="1"/>
</dbReference>
<keyword evidence="1" id="KW-0175">Coiled coil</keyword>
<dbReference type="SMART" id="SM00857">
    <property type="entry name" value="Resolvase"/>
    <property type="match status" value="1"/>
</dbReference>
<keyword evidence="5" id="KW-1185">Reference proteome</keyword>
<dbReference type="PROSITE" id="PS51737">
    <property type="entry name" value="RECOMBINASE_DNA_BIND"/>
    <property type="match status" value="1"/>
</dbReference>
<feature type="domain" description="Recombinase" evidence="3">
    <location>
        <begin position="172"/>
        <end position="317"/>
    </location>
</feature>
<dbReference type="InterPro" id="IPR038109">
    <property type="entry name" value="DNA_bind_recomb_sf"/>
</dbReference>
<evidence type="ECO:0000313" key="5">
    <source>
        <dbReference type="Proteomes" id="UP001519308"/>
    </source>
</evidence>
<accession>A0ABS4K028</accession>
<dbReference type="InterPro" id="IPR025827">
    <property type="entry name" value="Zn_ribbon_recom_dom"/>
</dbReference>
<dbReference type="PANTHER" id="PTHR30461">
    <property type="entry name" value="DNA-INVERTASE FROM LAMBDOID PROPHAGE"/>
    <property type="match status" value="1"/>
</dbReference>
<dbReference type="InterPro" id="IPR006119">
    <property type="entry name" value="Resolv_N"/>
</dbReference>
<proteinExistence type="predicted"/>
<dbReference type="Gene3D" id="3.90.1750.20">
    <property type="entry name" value="Putative Large Serine Recombinase, Chain B, Domain 2"/>
    <property type="match status" value="1"/>
</dbReference>
<dbReference type="Proteomes" id="UP001519308">
    <property type="component" value="Unassembled WGS sequence"/>
</dbReference>
<feature type="coiled-coil region" evidence="1">
    <location>
        <begin position="390"/>
        <end position="477"/>
    </location>
</feature>
<gene>
    <name evidence="4" type="ORF">J2Z44_000920</name>
</gene>
<protein>
    <submittedName>
        <fullName evidence="4">Site-specific DNA recombinase</fullName>
    </submittedName>
</protein>
<evidence type="ECO:0000259" key="3">
    <source>
        <dbReference type="PROSITE" id="PS51737"/>
    </source>
</evidence>
<dbReference type="CDD" id="cd00338">
    <property type="entry name" value="Ser_Recombinase"/>
    <property type="match status" value="1"/>
</dbReference>
<dbReference type="SUPFAM" id="SSF53041">
    <property type="entry name" value="Resolvase-like"/>
    <property type="match status" value="1"/>
</dbReference>
<dbReference type="Gene3D" id="3.40.50.1390">
    <property type="entry name" value="Resolvase, N-terminal catalytic domain"/>
    <property type="match status" value="1"/>
</dbReference>
<dbReference type="Pfam" id="PF00239">
    <property type="entry name" value="Resolvase"/>
    <property type="match status" value="1"/>
</dbReference>
<dbReference type="InterPro" id="IPR011109">
    <property type="entry name" value="DNA_bind_recombinase_dom"/>
</dbReference>
<reference evidence="4 5" key="1">
    <citation type="submission" date="2021-03" db="EMBL/GenBank/DDBJ databases">
        <title>Genomic Encyclopedia of Type Strains, Phase IV (KMG-IV): sequencing the most valuable type-strain genomes for metagenomic binning, comparative biology and taxonomic classification.</title>
        <authorList>
            <person name="Goeker M."/>
        </authorList>
    </citation>
    <scope>NUCLEOTIDE SEQUENCE [LARGE SCALE GENOMIC DNA]</scope>
    <source>
        <strain evidence="4 5">DSM 28650</strain>
    </source>
</reference>
<dbReference type="InterPro" id="IPR050639">
    <property type="entry name" value="SSR_resolvase"/>
</dbReference>
<dbReference type="PANTHER" id="PTHR30461:SF23">
    <property type="entry name" value="DNA RECOMBINASE-RELATED"/>
    <property type="match status" value="1"/>
</dbReference>
<dbReference type="PROSITE" id="PS51736">
    <property type="entry name" value="RECOMBINASES_3"/>
    <property type="match status" value="1"/>
</dbReference>
<name>A0ABS4K028_9CLOT</name>
<dbReference type="EMBL" id="JAGGLL010000005">
    <property type="protein sequence ID" value="MBP2021133.1"/>
    <property type="molecule type" value="Genomic_DNA"/>
</dbReference>
<evidence type="ECO:0000313" key="4">
    <source>
        <dbReference type="EMBL" id="MBP2021133.1"/>
    </source>
</evidence>